<dbReference type="AlphaFoldDB" id="A0A1Y3EXV6"/>
<evidence type="ECO:0000313" key="1">
    <source>
        <dbReference type="EMBL" id="OUC48279.1"/>
    </source>
</evidence>
<accession>A0A1Y3EXV6</accession>
<sequence>MNCFCIGIELTLNSVIYSILLKLNLVDYSFDIKRFFKAVKVVSIMHMQVNFLSYCFYPLMCDSSGIFCSSLL</sequence>
<reference evidence="1 2" key="1">
    <citation type="submission" date="2015-04" db="EMBL/GenBank/DDBJ databases">
        <title>Draft genome of the roundworm Trichinella nativa.</title>
        <authorList>
            <person name="Mitreva M."/>
        </authorList>
    </citation>
    <scope>NUCLEOTIDE SEQUENCE [LARGE SCALE GENOMIC DNA]</scope>
    <source>
        <strain evidence="1 2">ISS45</strain>
    </source>
</reference>
<gene>
    <name evidence="1" type="ORF">D917_06266</name>
</gene>
<name>A0A1Y3EXV6_9BILA</name>
<organism evidence="1 2">
    <name type="scientific">Trichinella nativa</name>
    <dbReference type="NCBI Taxonomy" id="6335"/>
    <lineage>
        <taxon>Eukaryota</taxon>
        <taxon>Metazoa</taxon>
        <taxon>Ecdysozoa</taxon>
        <taxon>Nematoda</taxon>
        <taxon>Enoplea</taxon>
        <taxon>Dorylaimia</taxon>
        <taxon>Trichinellida</taxon>
        <taxon>Trichinellidae</taxon>
        <taxon>Trichinella</taxon>
    </lineage>
</organism>
<evidence type="ECO:0000313" key="2">
    <source>
        <dbReference type="Proteomes" id="UP000243006"/>
    </source>
</evidence>
<protein>
    <submittedName>
        <fullName evidence="1">Uncharacterized protein</fullName>
    </submittedName>
</protein>
<proteinExistence type="predicted"/>
<dbReference type="Proteomes" id="UP000243006">
    <property type="component" value="Unassembled WGS sequence"/>
</dbReference>
<dbReference type="EMBL" id="LVZM01002948">
    <property type="protein sequence ID" value="OUC48279.1"/>
    <property type="molecule type" value="Genomic_DNA"/>
</dbReference>
<comment type="caution">
    <text evidence="1">The sequence shown here is derived from an EMBL/GenBank/DDBJ whole genome shotgun (WGS) entry which is preliminary data.</text>
</comment>